<name>A0ABV4CRJ0_9BACT</name>
<protein>
    <submittedName>
        <fullName evidence="1">HAD family hydrolase</fullName>
    </submittedName>
</protein>
<accession>A0ABV4CRJ0</accession>
<dbReference type="PANTHER" id="PTHR43481:SF4">
    <property type="entry name" value="GLYCEROL-1-PHOSPHATE PHOSPHOHYDROLASE 1-RELATED"/>
    <property type="match status" value="1"/>
</dbReference>
<dbReference type="PANTHER" id="PTHR43481">
    <property type="entry name" value="FRUCTOSE-1-PHOSPHATE PHOSPHATASE"/>
    <property type="match status" value="1"/>
</dbReference>
<dbReference type="Gene3D" id="1.10.150.240">
    <property type="entry name" value="Putative phosphatase, domain 2"/>
    <property type="match status" value="1"/>
</dbReference>
<dbReference type="InterPro" id="IPR036412">
    <property type="entry name" value="HAD-like_sf"/>
</dbReference>
<comment type="caution">
    <text evidence="1">The sequence shown here is derived from an EMBL/GenBank/DDBJ whole genome shotgun (WGS) entry which is preliminary data.</text>
</comment>
<dbReference type="SFLD" id="SFLDG01129">
    <property type="entry name" value="C1.5:_HAD__Beta-PGM__Phosphata"/>
    <property type="match status" value="1"/>
</dbReference>
<dbReference type="SUPFAM" id="SSF56784">
    <property type="entry name" value="HAD-like"/>
    <property type="match status" value="1"/>
</dbReference>
<dbReference type="InterPro" id="IPR023198">
    <property type="entry name" value="PGP-like_dom2"/>
</dbReference>
<dbReference type="EMBL" id="JBCLPP010000001">
    <property type="protein sequence ID" value="MEY8244008.1"/>
    <property type="molecule type" value="Genomic_DNA"/>
</dbReference>
<reference evidence="1 2" key="1">
    <citation type="submission" date="2024-03" db="EMBL/GenBank/DDBJ databases">
        <title>Mouse gut bacterial collection (mGBC) of GemPharmatech.</title>
        <authorList>
            <person name="He Y."/>
            <person name="Dong L."/>
            <person name="Wu D."/>
            <person name="Gao X."/>
            <person name="Lin Z."/>
        </authorList>
    </citation>
    <scope>NUCLEOTIDE SEQUENCE [LARGE SCALE GENOMIC DNA]</scope>
    <source>
        <strain evidence="1 2">54-13</strain>
    </source>
</reference>
<evidence type="ECO:0000313" key="2">
    <source>
        <dbReference type="Proteomes" id="UP001565200"/>
    </source>
</evidence>
<dbReference type="GO" id="GO:0016787">
    <property type="term" value="F:hydrolase activity"/>
    <property type="evidence" value="ECO:0007669"/>
    <property type="project" value="UniProtKB-KW"/>
</dbReference>
<organism evidence="1 2">
    <name type="scientific">Heminiphilus faecis</name>
    <dbReference type="NCBI Taxonomy" id="2601703"/>
    <lineage>
        <taxon>Bacteria</taxon>
        <taxon>Pseudomonadati</taxon>
        <taxon>Bacteroidota</taxon>
        <taxon>Bacteroidia</taxon>
        <taxon>Bacteroidales</taxon>
        <taxon>Muribaculaceae</taxon>
        <taxon>Heminiphilus</taxon>
    </lineage>
</organism>
<keyword evidence="1" id="KW-0378">Hydrolase</keyword>
<keyword evidence="2" id="KW-1185">Reference proteome</keyword>
<dbReference type="SFLD" id="SFLDS00003">
    <property type="entry name" value="Haloacid_Dehalogenase"/>
    <property type="match status" value="1"/>
</dbReference>
<dbReference type="InterPro" id="IPR051806">
    <property type="entry name" value="HAD-like_SPP"/>
</dbReference>
<dbReference type="Pfam" id="PF00702">
    <property type="entry name" value="Hydrolase"/>
    <property type="match status" value="1"/>
</dbReference>
<gene>
    <name evidence="1" type="ORF">AAK873_00075</name>
</gene>
<dbReference type="InterPro" id="IPR023214">
    <property type="entry name" value="HAD_sf"/>
</dbReference>
<proteinExistence type="predicted"/>
<evidence type="ECO:0000313" key="1">
    <source>
        <dbReference type="EMBL" id="MEY8244008.1"/>
    </source>
</evidence>
<dbReference type="Gene3D" id="3.40.50.1000">
    <property type="entry name" value="HAD superfamily/HAD-like"/>
    <property type="match status" value="1"/>
</dbReference>
<sequence>MNEQDAINAYMERRGMREFRLTTALIDMDGTLYDSMGNHADAWYRLISGIGIECTRDEFFLYEGRTGASTINLLFNRAYGHDATPEQAKELYRKKTVYFSDMPPVYPMPGAKEMVDTLLSHSITTVLVTGSGQNTLLNRLDTDYPGAFPSERRITSRDVTRGKPDPEPFLKAMTIVNALPEGCIAIDNAPLGIQSGAASGAFTIGVTTGPIPHEELHKAGADIIYPSMAELARSLPELISLILQTEK</sequence>
<dbReference type="Proteomes" id="UP001565200">
    <property type="component" value="Unassembled WGS sequence"/>
</dbReference>
<dbReference type="RefSeq" id="WP_121697799.1">
    <property type="nucleotide sequence ID" value="NZ_JBCLPP010000001.1"/>
</dbReference>